<evidence type="ECO:0000256" key="2">
    <source>
        <dbReference type="ARBA" id="ARBA00012438"/>
    </source>
</evidence>
<keyword evidence="5" id="KW-0418">Kinase</keyword>
<keyword evidence="3" id="KW-0597">Phosphoprotein</keyword>
<gene>
    <name evidence="9" type="ORF">C7476_10983</name>
</gene>
<accession>A0A368YNV3</accession>
<dbReference type="InterPro" id="IPR052162">
    <property type="entry name" value="Sensor_kinase/Photoreceptor"/>
</dbReference>
<evidence type="ECO:0000256" key="3">
    <source>
        <dbReference type="ARBA" id="ARBA00022553"/>
    </source>
</evidence>
<evidence type="ECO:0000256" key="4">
    <source>
        <dbReference type="ARBA" id="ARBA00022679"/>
    </source>
</evidence>
<evidence type="ECO:0000256" key="6">
    <source>
        <dbReference type="SAM" id="Phobius"/>
    </source>
</evidence>
<dbReference type="GO" id="GO:0004673">
    <property type="term" value="F:protein histidine kinase activity"/>
    <property type="evidence" value="ECO:0007669"/>
    <property type="project" value="UniProtKB-EC"/>
</dbReference>
<dbReference type="InterPro" id="IPR001610">
    <property type="entry name" value="PAC"/>
</dbReference>
<organism evidence="9 10">
    <name type="scientific">Phyllobacterium bourgognense</name>
    <dbReference type="NCBI Taxonomy" id="314236"/>
    <lineage>
        <taxon>Bacteria</taxon>
        <taxon>Pseudomonadati</taxon>
        <taxon>Pseudomonadota</taxon>
        <taxon>Alphaproteobacteria</taxon>
        <taxon>Hyphomicrobiales</taxon>
        <taxon>Phyllobacteriaceae</taxon>
        <taxon>Phyllobacterium</taxon>
    </lineage>
</organism>
<feature type="domain" description="PAS" evidence="7">
    <location>
        <begin position="336"/>
        <end position="413"/>
    </location>
</feature>
<evidence type="ECO:0000259" key="8">
    <source>
        <dbReference type="PROSITE" id="PS50113"/>
    </source>
</evidence>
<dbReference type="InterPro" id="IPR013655">
    <property type="entry name" value="PAS_fold_3"/>
</dbReference>
<keyword evidence="6" id="KW-0472">Membrane</keyword>
<keyword evidence="6" id="KW-0812">Transmembrane</keyword>
<dbReference type="PROSITE" id="PS50112">
    <property type="entry name" value="PAS"/>
    <property type="match status" value="1"/>
</dbReference>
<dbReference type="InterPro" id="IPR000014">
    <property type="entry name" value="PAS"/>
</dbReference>
<dbReference type="SMART" id="SM00091">
    <property type="entry name" value="PAS"/>
    <property type="match status" value="2"/>
</dbReference>
<name>A0A368YNV3_9HYPH</name>
<sequence length="442" mass="48961">MGAFLRNKIFLALASVIAGAAACWLAGSVLGLLCPIVAAFVLLNGRLRSQFRAVLVAGFLISAIVAVVEGSEPTVISIAVLFGLSFLIGEVIRASNEEVPNSNSLVTAFMDDRDEDVPPSLSVIHPEDRLLASHAVAYAFWTGVPQVVKYRQRQADGKYSVAEMRAEPGYSVSVNVDPMVSDCNERWLKMGPVGETADAIRAAKVIESLYGKAWALNAEGQFTYVTPSGQIAIGMTLEDLNRPLNGRPFLDGGDNGWSLGVHPDDYPQAAEAFRHSLRTGEHWHVEYRMLRTTGQYVWHRIAARPTADATGRITGWYGTSVDIDVYKRTEMALRESEGSLRQLIETVPALIWCTSADGEPIYFSQQFRDFLGFDVDAKDVVGRTRLSVVLEEIVHPDYRQRLTETFFDALQTGEPFSFKHRLRRFDGQFSLGRNARRGHEES</sequence>
<dbReference type="NCBIfam" id="TIGR00229">
    <property type="entry name" value="sensory_box"/>
    <property type="match status" value="2"/>
</dbReference>
<keyword evidence="10" id="KW-1185">Reference proteome</keyword>
<dbReference type="AlphaFoldDB" id="A0A368YNV3"/>
<dbReference type="PANTHER" id="PTHR43304:SF1">
    <property type="entry name" value="PAC DOMAIN-CONTAINING PROTEIN"/>
    <property type="match status" value="1"/>
</dbReference>
<evidence type="ECO:0000313" key="10">
    <source>
        <dbReference type="Proteomes" id="UP000253324"/>
    </source>
</evidence>
<feature type="transmembrane region" description="Helical" evidence="6">
    <location>
        <begin position="50"/>
        <end position="68"/>
    </location>
</feature>
<evidence type="ECO:0000313" key="9">
    <source>
        <dbReference type="EMBL" id="RCW81901.1"/>
    </source>
</evidence>
<feature type="domain" description="PAC" evidence="8">
    <location>
        <begin position="283"/>
        <end position="335"/>
    </location>
</feature>
<reference evidence="9 10" key="1">
    <citation type="submission" date="2018-07" db="EMBL/GenBank/DDBJ databases">
        <title>Genomic Encyclopedia of Type Strains, Phase III (KMG-III): the genomes of soil and plant-associated and newly described type strains.</title>
        <authorList>
            <person name="Whitman W."/>
        </authorList>
    </citation>
    <scope>NUCLEOTIDE SEQUENCE [LARGE SCALE GENOMIC DNA]</scope>
    <source>
        <strain evidence="9 10">31-25a</strain>
    </source>
</reference>
<evidence type="ECO:0000259" key="7">
    <source>
        <dbReference type="PROSITE" id="PS50112"/>
    </source>
</evidence>
<dbReference type="Pfam" id="PF08447">
    <property type="entry name" value="PAS_3"/>
    <property type="match status" value="2"/>
</dbReference>
<feature type="transmembrane region" description="Helical" evidence="6">
    <location>
        <begin position="12"/>
        <end position="43"/>
    </location>
</feature>
<dbReference type="CDD" id="cd00130">
    <property type="entry name" value="PAS"/>
    <property type="match status" value="2"/>
</dbReference>
<comment type="catalytic activity">
    <reaction evidence="1">
        <text>ATP + protein L-histidine = ADP + protein N-phospho-L-histidine.</text>
        <dbReference type="EC" id="2.7.13.3"/>
    </reaction>
</comment>
<dbReference type="Gene3D" id="3.30.450.20">
    <property type="entry name" value="PAS domain"/>
    <property type="match status" value="2"/>
</dbReference>
<dbReference type="Proteomes" id="UP000253324">
    <property type="component" value="Unassembled WGS sequence"/>
</dbReference>
<dbReference type="InterPro" id="IPR000700">
    <property type="entry name" value="PAS-assoc_C"/>
</dbReference>
<evidence type="ECO:0000256" key="1">
    <source>
        <dbReference type="ARBA" id="ARBA00000085"/>
    </source>
</evidence>
<keyword evidence="6" id="KW-1133">Transmembrane helix</keyword>
<keyword evidence="4" id="KW-0808">Transferase</keyword>
<dbReference type="SMART" id="SM00086">
    <property type="entry name" value="PAC"/>
    <property type="match status" value="1"/>
</dbReference>
<protein>
    <recommendedName>
        <fullName evidence="2">histidine kinase</fullName>
        <ecNumber evidence="2">2.7.13.3</ecNumber>
    </recommendedName>
</protein>
<dbReference type="PANTHER" id="PTHR43304">
    <property type="entry name" value="PHYTOCHROME-LIKE PROTEIN CPH1"/>
    <property type="match status" value="1"/>
</dbReference>
<dbReference type="InterPro" id="IPR035965">
    <property type="entry name" value="PAS-like_dom_sf"/>
</dbReference>
<dbReference type="PROSITE" id="PS50113">
    <property type="entry name" value="PAC"/>
    <property type="match status" value="1"/>
</dbReference>
<dbReference type="SUPFAM" id="SSF55785">
    <property type="entry name" value="PYP-like sensor domain (PAS domain)"/>
    <property type="match status" value="2"/>
</dbReference>
<dbReference type="PROSITE" id="PS51257">
    <property type="entry name" value="PROKAR_LIPOPROTEIN"/>
    <property type="match status" value="1"/>
</dbReference>
<evidence type="ECO:0000256" key="5">
    <source>
        <dbReference type="ARBA" id="ARBA00022777"/>
    </source>
</evidence>
<proteinExistence type="predicted"/>
<dbReference type="EMBL" id="QPJM01000009">
    <property type="protein sequence ID" value="RCW81901.1"/>
    <property type="molecule type" value="Genomic_DNA"/>
</dbReference>
<dbReference type="EC" id="2.7.13.3" evidence="2"/>
<comment type="caution">
    <text evidence="9">The sequence shown here is derived from an EMBL/GenBank/DDBJ whole genome shotgun (WGS) entry which is preliminary data.</text>
</comment>